<keyword evidence="1" id="KW-1133">Transmembrane helix</keyword>
<sequence>MTKKLLSFLSIGLVILLLDIWFYSGNQDKTIVLYDDEINGLIETWTAQVGRPPNGQDLQGIINQLVEEEILYREALNLDLDKDDIIIKRRLAQKIGFLKQEEQSNLPTQSELREYFESKEADYYMDRRLSFSHLYFSKEKNGSERALSALKVIQEQNNLPDSDPFLVGKNFINKTPKDIDRDFGGGFSENFIFKQPGTWLGPFNSIYGTHLVKISQITEAKSPNLEEVKKAVLTDYLLDQKQNSMKNYIEALKKDYEVEINPKFNYQD</sequence>
<feature type="transmembrane region" description="Helical" evidence="1">
    <location>
        <begin position="5"/>
        <end position="23"/>
    </location>
</feature>
<dbReference type="InterPro" id="IPR000297">
    <property type="entry name" value="PPIase_PpiC"/>
</dbReference>
<dbReference type="Gene3D" id="3.10.50.40">
    <property type="match status" value="1"/>
</dbReference>
<dbReference type="EMBL" id="UINC01015909">
    <property type="protein sequence ID" value="SVA66644.1"/>
    <property type="molecule type" value="Genomic_DNA"/>
</dbReference>
<keyword evidence="1" id="KW-0812">Transmembrane</keyword>
<evidence type="ECO:0000259" key="2">
    <source>
        <dbReference type="Pfam" id="PF13145"/>
    </source>
</evidence>
<reference evidence="3" key="1">
    <citation type="submission" date="2018-05" db="EMBL/GenBank/DDBJ databases">
        <authorList>
            <person name="Lanie J.A."/>
            <person name="Ng W.-L."/>
            <person name="Kazmierczak K.M."/>
            <person name="Andrzejewski T.M."/>
            <person name="Davidsen T.M."/>
            <person name="Wayne K.J."/>
            <person name="Tettelin H."/>
            <person name="Glass J.I."/>
            <person name="Rusch D."/>
            <person name="Podicherti R."/>
            <person name="Tsui H.-C.T."/>
            <person name="Winkler M.E."/>
        </authorList>
    </citation>
    <scope>NUCLEOTIDE SEQUENCE</scope>
</reference>
<feature type="domain" description="PpiC" evidence="2">
    <location>
        <begin position="107"/>
        <end position="230"/>
    </location>
</feature>
<name>A0A381XPE3_9ZZZZ</name>
<dbReference type="InterPro" id="IPR046357">
    <property type="entry name" value="PPIase_dom_sf"/>
</dbReference>
<dbReference type="Pfam" id="PF13145">
    <property type="entry name" value="Rotamase_2"/>
    <property type="match status" value="1"/>
</dbReference>
<organism evidence="3">
    <name type="scientific">marine metagenome</name>
    <dbReference type="NCBI Taxonomy" id="408172"/>
    <lineage>
        <taxon>unclassified sequences</taxon>
        <taxon>metagenomes</taxon>
        <taxon>ecological metagenomes</taxon>
    </lineage>
</organism>
<evidence type="ECO:0000313" key="3">
    <source>
        <dbReference type="EMBL" id="SVA66644.1"/>
    </source>
</evidence>
<protein>
    <recommendedName>
        <fullName evidence="2">PpiC domain-containing protein</fullName>
    </recommendedName>
</protein>
<accession>A0A381XPE3</accession>
<proteinExistence type="predicted"/>
<evidence type="ECO:0000256" key="1">
    <source>
        <dbReference type="SAM" id="Phobius"/>
    </source>
</evidence>
<dbReference type="Gene3D" id="1.10.4030.10">
    <property type="entry name" value="Porin chaperone SurA, peptide-binding domain"/>
    <property type="match status" value="1"/>
</dbReference>
<keyword evidence="1" id="KW-0472">Membrane</keyword>
<gene>
    <name evidence="3" type="ORF">METZ01_LOCUS119498</name>
</gene>
<dbReference type="GO" id="GO:0003755">
    <property type="term" value="F:peptidyl-prolyl cis-trans isomerase activity"/>
    <property type="evidence" value="ECO:0007669"/>
    <property type="project" value="InterPro"/>
</dbReference>
<dbReference type="AlphaFoldDB" id="A0A381XPE3"/>